<feature type="chain" id="PRO_5032365753" evidence="1">
    <location>
        <begin position="23"/>
        <end position="571"/>
    </location>
</feature>
<dbReference type="GO" id="GO:1904680">
    <property type="term" value="F:peptide transmembrane transporter activity"/>
    <property type="evidence" value="ECO:0007669"/>
    <property type="project" value="TreeGrafter"/>
</dbReference>
<gene>
    <name evidence="3" type="ORF">HNR25_001069</name>
</gene>
<dbReference type="SUPFAM" id="SSF53850">
    <property type="entry name" value="Periplasmic binding protein-like II"/>
    <property type="match status" value="1"/>
</dbReference>
<dbReference type="InterPro" id="IPR039424">
    <property type="entry name" value="SBP_5"/>
</dbReference>
<accession>A0A841E871</accession>
<dbReference type="PROSITE" id="PS51257">
    <property type="entry name" value="PROKAR_LIPOPROTEIN"/>
    <property type="match status" value="1"/>
</dbReference>
<dbReference type="Gene3D" id="3.10.105.10">
    <property type="entry name" value="Dipeptide-binding Protein, Domain 3"/>
    <property type="match status" value="1"/>
</dbReference>
<feature type="domain" description="Solute-binding protein family 5" evidence="2">
    <location>
        <begin position="110"/>
        <end position="476"/>
    </location>
</feature>
<dbReference type="GO" id="GO:0042597">
    <property type="term" value="C:periplasmic space"/>
    <property type="evidence" value="ECO:0007669"/>
    <property type="project" value="UniProtKB-ARBA"/>
</dbReference>
<dbReference type="Proteomes" id="UP000578077">
    <property type="component" value="Unassembled WGS sequence"/>
</dbReference>
<dbReference type="Gene3D" id="3.90.76.10">
    <property type="entry name" value="Dipeptide-binding Protein, Domain 1"/>
    <property type="match status" value="1"/>
</dbReference>
<dbReference type="PANTHER" id="PTHR30290">
    <property type="entry name" value="PERIPLASMIC BINDING COMPONENT OF ABC TRANSPORTER"/>
    <property type="match status" value="1"/>
</dbReference>
<dbReference type="Gene3D" id="3.40.190.10">
    <property type="entry name" value="Periplasmic binding protein-like II"/>
    <property type="match status" value="1"/>
</dbReference>
<reference evidence="3 4" key="1">
    <citation type="submission" date="2020-08" db="EMBL/GenBank/DDBJ databases">
        <title>Sequencing the genomes of 1000 actinobacteria strains.</title>
        <authorList>
            <person name="Klenk H.-P."/>
        </authorList>
    </citation>
    <scope>NUCLEOTIDE SEQUENCE [LARGE SCALE GENOMIC DNA]</scope>
    <source>
        <strain evidence="3 4">DSM 44593</strain>
    </source>
</reference>
<dbReference type="GO" id="GO:0015833">
    <property type="term" value="P:peptide transport"/>
    <property type="evidence" value="ECO:0007669"/>
    <property type="project" value="TreeGrafter"/>
</dbReference>
<organism evidence="3 4">
    <name type="scientific">Streptomonospora salina</name>
    <dbReference type="NCBI Taxonomy" id="104205"/>
    <lineage>
        <taxon>Bacteria</taxon>
        <taxon>Bacillati</taxon>
        <taxon>Actinomycetota</taxon>
        <taxon>Actinomycetes</taxon>
        <taxon>Streptosporangiales</taxon>
        <taxon>Nocardiopsidaceae</taxon>
        <taxon>Streptomonospora</taxon>
    </lineage>
</organism>
<keyword evidence="4" id="KW-1185">Reference proteome</keyword>
<dbReference type="Pfam" id="PF00496">
    <property type="entry name" value="SBP_bac_5"/>
    <property type="match status" value="1"/>
</dbReference>
<sequence length="571" mass="62936">MRTTRAAKVGAPIAALVMAASACGGGGEDNENEETLADIPAIDINRTDRSELEDGGTFVWGINAYPPQFQAFHTQGNEAHGKSVLDAVMPKAHYFDEQGEPHPDEHYVLSSEADDGGSTVTFELNPDAEWSDGEPITWEDYAAQVATVGAHRDNSDEFDLGDTTGYERIENVEKGEDEYEAIFHFSTPFSEWPRLFDVLYPAEYMKDPKKFNEAYKTEIPVTAGPFGDAEIDETAKSVTVDRDEDWWGDEAKLDSIVFRAYENDALGGVMNNGEIDGYHLGYDAAAYDQLKDSEGVRLTKAIDNAYRHLTFNGGEGRVTEDVTVRNALVHAIDRAQMASATLEGVDWTTDPTVNRLLRSTQTGFQDNSGGYGEYDPDKAAELLDEAGWTRDSEDGLRTKDGDKFQLQWVIPSGLQNTADEAEIAKAQLKEVGVGVQVESVPTNVYFSEYIVPGNYDATTFVYSSTNPYAGYSAENFIGPVGEDDDGNPNWGNNLHNFSTEEINDGFDELSKLSDPEEYNAKANELDELLWEQSMAVPLFQRPGIFAVDSEIANWGANGLSSYTYTDIGYVK</sequence>
<dbReference type="PANTHER" id="PTHR30290:SF65">
    <property type="entry name" value="MONOACYL PHOSPHATIDYLINOSITOL TETRAMANNOSIDE-BINDING PROTEIN LPQW-RELATED"/>
    <property type="match status" value="1"/>
</dbReference>
<dbReference type="GO" id="GO:0043190">
    <property type="term" value="C:ATP-binding cassette (ABC) transporter complex"/>
    <property type="evidence" value="ECO:0007669"/>
    <property type="project" value="InterPro"/>
</dbReference>
<dbReference type="InterPro" id="IPR030678">
    <property type="entry name" value="Peptide/Ni-bd"/>
</dbReference>
<keyword evidence="1" id="KW-0732">Signal</keyword>
<proteinExistence type="predicted"/>
<evidence type="ECO:0000259" key="2">
    <source>
        <dbReference type="Pfam" id="PF00496"/>
    </source>
</evidence>
<dbReference type="PIRSF" id="PIRSF002741">
    <property type="entry name" value="MppA"/>
    <property type="match status" value="1"/>
</dbReference>
<name>A0A841E871_9ACTN</name>
<protein>
    <submittedName>
        <fullName evidence="3">Peptide/nickel transport system substrate-binding protein</fullName>
    </submittedName>
</protein>
<evidence type="ECO:0000313" key="4">
    <source>
        <dbReference type="Proteomes" id="UP000578077"/>
    </source>
</evidence>
<evidence type="ECO:0000256" key="1">
    <source>
        <dbReference type="SAM" id="SignalP"/>
    </source>
</evidence>
<dbReference type="EMBL" id="JACHLY010000001">
    <property type="protein sequence ID" value="MBB5997318.1"/>
    <property type="molecule type" value="Genomic_DNA"/>
</dbReference>
<dbReference type="CDD" id="cd08501">
    <property type="entry name" value="PBP2_Lpqw"/>
    <property type="match status" value="1"/>
</dbReference>
<feature type="signal peptide" evidence="1">
    <location>
        <begin position="1"/>
        <end position="22"/>
    </location>
</feature>
<dbReference type="InterPro" id="IPR000914">
    <property type="entry name" value="SBP_5_dom"/>
</dbReference>
<comment type="caution">
    <text evidence="3">The sequence shown here is derived from an EMBL/GenBank/DDBJ whole genome shotgun (WGS) entry which is preliminary data.</text>
</comment>
<evidence type="ECO:0000313" key="3">
    <source>
        <dbReference type="EMBL" id="MBB5997318.1"/>
    </source>
</evidence>
<dbReference type="AlphaFoldDB" id="A0A841E871"/>
<dbReference type="RefSeq" id="WP_312862376.1">
    <property type="nucleotide sequence ID" value="NZ_BAABKT010000004.1"/>
</dbReference>